<feature type="compositionally biased region" description="Pro residues" evidence="1">
    <location>
        <begin position="82"/>
        <end position="97"/>
    </location>
</feature>
<gene>
    <name evidence="2" type="ORF">EWE75_07890</name>
</gene>
<evidence type="ECO:0000256" key="1">
    <source>
        <dbReference type="SAM" id="MobiDB-lite"/>
    </source>
</evidence>
<dbReference type="Proteomes" id="UP000292085">
    <property type="component" value="Unassembled WGS sequence"/>
</dbReference>
<comment type="caution">
    <text evidence="2">The sequence shown here is derived from an EMBL/GenBank/DDBJ whole genome shotgun (WGS) entry which is preliminary data.</text>
</comment>
<keyword evidence="3" id="KW-1185">Reference proteome</keyword>
<protein>
    <submittedName>
        <fullName evidence="2">Uncharacterized protein</fullName>
    </submittedName>
</protein>
<proteinExistence type="predicted"/>
<feature type="compositionally biased region" description="Basic residues" evidence="1">
    <location>
        <begin position="112"/>
        <end position="121"/>
    </location>
</feature>
<dbReference type="AlphaFoldDB" id="A0A4Q6XXY3"/>
<evidence type="ECO:0000313" key="2">
    <source>
        <dbReference type="EMBL" id="RZF65015.1"/>
    </source>
</evidence>
<name>A0A4Q6XXY3_9SPHN</name>
<dbReference type="OrthoDB" id="7572706at2"/>
<organism evidence="2 3">
    <name type="scientific">Sphingomonas populi</name>
    <dbReference type="NCBI Taxonomy" id="2484750"/>
    <lineage>
        <taxon>Bacteria</taxon>
        <taxon>Pseudomonadati</taxon>
        <taxon>Pseudomonadota</taxon>
        <taxon>Alphaproteobacteria</taxon>
        <taxon>Sphingomonadales</taxon>
        <taxon>Sphingomonadaceae</taxon>
        <taxon>Sphingomonas</taxon>
    </lineage>
</organism>
<feature type="region of interest" description="Disordered" evidence="1">
    <location>
        <begin position="76"/>
        <end position="121"/>
    </location>
</feature>
<sequence length="121" mass="12670">MAKSATDLMQDILVATTLDAFMALKKASGGLPNALVRDLGAVHANTTLADLPAEVQAAITASVRDAFSRLLKEGYTVAPSRGVPPPPAPRSPTPPPRSRAKSGPPTVETRRPRAPVKPKAR</sequence>
<reference evidence="2 3" key="1">
    <citation type="submission" date="2019-02" db="EMBL/GenBank/DDBJ databases">
        <authorList>
            <person name="Li Y."/>
        </authorList>
    </citation>
    <scope>NUCLEOTIDE SEQUENCE [LARGE SCALE GENOMIC DNA]</scope>
    <source>
        <strain evidence="2 3">3-7</strain>
    </source>
</reference>
<evidence type="ECO:0000313" key="3">
    <source>
        <dbReference type="Proteomes" id="UP000292085"/>
    </source>
</evidence>
<dbReference type="RefSeq" id="WP_130156187.1">
    <property type="nucleotide sequence ID" value="NZ_SGIS01000009.1"/>
</dbReference>
<dbReference type="EMBL" id="SGIS01000009">
    <property type="protein sequence ID" value="RZF65015.1"/>
    <property type="molecule type" value="Genomic_DNA"/>
</dbReference>
<accession>A0A4Q6XXY3</accession>